<evidence type="ECO:0000313" key="3">
    <source>
        <dbReference type="Proteomes" id="UP000033945"/>
    </source>
</evidence>
<feature type="domain" description="Transcriptional repressor PaaX-like central Cas2-like" evidence="1">
    <location>
        <begin position="87"/>
        <end position="158"/>
    </location>
</feature>
<evidence type="ECO:0000313" key="2">
    <source>
        <dbReference type="EMBL" id="KKT63642.1"/>
    </source>
</evidence>
<dbReference type="PANTHER" id="PTHR30319:SF1">
    <property type="entry name" value="TRANSCRIPTIONAL REPRESSOR PAAX"/>
    <property type="match status" value="1"/>
</dbReference>
<dbReference type="PANTHER" id="PTHR30319">
    <property type="entry name" value="PHENYLACETIC ACID REGULATOR-RELATED TRANSCRIPTIONAL REPRESSOR"/>
    <property type="match status" value="1"/>
</dbReference>
<dbReference type="Proteomes" id="UP000033945">
    <property type="component" value="Unassembled WGS sequence"/>
</dbReference>
<gene>
    <name evidence="2" type="ORF">UW55_C0002G0107</name>
</gene>
<dbReference type="EMBL" id="LCIT01000002">
    <property type="protein sequence ID" value="KKT63642.1"/>
    <property type="molecule type" value="Genomic_DNA"/>
</dbReference>
<dbReference type="AlphaFoldDB" id="A0A0G1L4Y3"/>
<dbReference type="GO" id="GO:0006351">
    <property type="term" value="P:DNA-templated transcription"/>
    <property type="evidence" value="ECO:0007669"/>
    <property type="project" value="TreeGrafter"/>
</dbReference>
<evidence type="ECO:0000259" key="1">
    <source>
        <dbReference type="Pfam" id="PF20803"/>
    </source>
</evidence>
<protein>
    <submittedName>
        <fullName evidence="2">Repressor in the phenylacetic acid catabolism</fullName>
    </submittedName>
</protein>
<reference evidence="2 3" key="1">
    <citation type="journal article" date="2015" name="Nature">
        <title>rRNA introns, odd ribosomes, and small enigmatic genomes across a large radiation of phyla.</title>
        <authorList>
            <person name="Brown C.T."/>
            <person name="Hug L.A."/>
            <person name="Thomas B.C."/>
            <person name="Sharon I."/>
            <person name="Castelle C.J."/>
            <person name="Singh A."/>
            <person name="Wilkins M.J."/>
            <person name="Williams K.H."/>
            <person name="Banfield J.F."/>
        </authorList>
    </citation>
    <scope>NUCLEOTIDE SEQUENCE [LARGE SCALE GENOMIC DNA]</scope>
</reference>
<accession>A0A0G1L4Y3</accession>
<dbReference type="Pfam" id="PF20803">
    <property type="entry name" value="PaaX_M"/>
    <property type="match status" value="1"/>
</dbReference>
<dbReference type="InterPro" id="IPR048846">
    <property type="entry name" value="PaaX-like_central"/>
</dbReference>
<sequence>MRRVITYEPTTTELLLLALKRVGNASLDILLGGKVVDKKFRKVTERLRRRNLIFGERQGKRITFELTDEGRVEADKIKLKLEMAKRKRWDGKWRIIIFDVPEKMRGKRDLLRKELIAFGFMQLQKSVWAYPYKLPEEFIDLWKNAGILSYCVIIEAVKIINNATLQKFYFPKIK</sequence>
<name>A0A0G1L4Y3_9BACT</name>
<proteinExistence type="predicted"/>
<organism evidence="2 3">
    <name type="scientific">Candidatus Giovannonibacteria bacterium GW2011_GWA2_44_26</name>
    <dbReference type="NCBI Taxonomy" id="1618648"/>
    <lineage>
        <taxon>Bacteria</taxon>
        <taxon>Candidatus Giovannoniibacteriota</taxon>
    </lineage>
</organism>
<dbReference type="Gene3D" id="3.30.70.2650">
    <property type="match status" value="1"/>
</dbReference>
<comment type="caution">
    <text evidence="2">The sequence shown here is derived from an EMBL/GenBank/DDBJ whole genome shotgun (WGS) entry which is preliminary data.</text>
</comment>